<keyword evidence="1" id="KW-0812">Transmembrane</keyword>
<dbReference type="InterPro" id="IPR009293">
    <property type="entry name" value="UPF0478"/>
</dbReference>
<sequence>MDIVGIAAVIVALTLVVLAAFLIPAVIEIRKTASALRDFITGTDSELKPLLRDLQSTLADLKAITGEASTRTDDVKCFMEALGDAGRNLRTINGVVGSVSGVLASSSMWLTGARVAGKFILERISRKGGK</sequence>
<organism evidence="2 3">
    <name type="scientific">Geomobilimonas luticola</name>
    <dbReference type="NCBI Taxonomy" id="1114878"/>
    <lineage>
        <taxon>Bacteria</taxon>
        <taxon>Pseudomonadati</taxon>
        <taxon>Thermodesulfobacteriota</taxon>
        <taxon>Desulfuromonadia</taxon>
        <taxon>Geobacterales</taxon>
        <taxon>Geobacteraceae</taxon>
        <taxon>Geomobilimonas</taxon>
    </lineage>
</organism>
<keyword evidence="1" id="KW-0472">Membrane</keyword>
<accession>A0ABS5SBD8</accession>
<dbReference type="Pfam" id="PF06103">
    <property type="entry name" value="DUF948"/>
    <property type="match status" value="1"/>
</dbReference>
<dbReference type="RefSeq" id="WP_214174607.1">
    <property type="nucleotide sequence ID" value="NZ_JAHCVK010000001.1"/>
</dbReference>
<evidence type="ECO:0000313" key="2">
    <source>
        <dbReference type="EMBL" id="MBT0652687.1"/>
    </source>
</evidence>
<reference evidence="2 3" key="1">
    <citation type="submission" date="2021-05" db="EMBL/GenBank/DDBJ databases">
        <title>The draft genome of Geobacter luticola JCM 17780.</title>
        <authorList>
            <person name="Xu Z."/>
            <person name="Masuda Y."/>
            <person name="Itoh H."/>
            <person name="Senoo K."/>
        </authorList>
    </citation>
    <scope>NUCLEOTIDE SEQUENCE [LARGE SCALE GENOMIC DNA]</scope>
    <source>
        <strain evidence="2 3">JCM 17780</strain>
    </source>
</reference>
<dbReference type="PANTHER" id="PTHR40070">
    <property type="entry name" value="UPF0478 PROTEIN YTXG"/>
    <property type="match status" value="1"/>
</dbReference>
<gene>
    <name evidence="2" type="ORF">KI810_06440</name>
</gene>
<keyword evidence="3" id="KW-1185">Reference proteome</keyword>
<proteinExistence type="predicted"/>
<evidence type="ECO:0000313" key="3">
    <source>
        <dbReference type="Proteomes" id="UP000756860"/>
    </source>
</evidence>
<evidence type="ECO:0000256" key="1">
    <source>
        <dbReference type="SAM" id="Phobius"/>
    </source>
</evidence>
<feature type="transmembrane region" description="Helical" evidence="1">
    <location>
        <begin position="6"/>
        <end position="27"/>
    </location>
</feature>
<dbReference type="PANTHER" id="PTHR40070:SF1">
    <property type="entry name" value="UPF0478 PROTEIN YTXG"/>
    <property type="match status" value="1"/>
</dbReference>
<protein>
    <submittedName>
        <fullName evidence="2">DUF948 domain-containing protein</fullName>
    </submittedName>
</protein>
<dbReference type="EMBL" id="JAHCVK010000001">
    <property type="protein sequence ID" value="MBT0652687.1"/>
    <property type="molecule type" value="Genomic_DNA"/>
</dbReference>
<dbReference type="Proteomes" id="UP000756860">
    <property type="component" value="Unassembled WGS sequence"/>
</dbReference>
<comment type="caution">
    <text evidence="2">The sequence shown here is derived from an EMBL/GenBank/DDBJ whole genome shotgun (WGS) entry which is preliminary data.</text>
</comment>
<name>A0ABS5SBD8_9BACT</name>
<keyword evidence="1" id="KW-1133">Transmembrane helix</keyword>